<name>A0A2P8FER2_9RHOB</name>
<keyword evidence="4" id="KW-1185">Reference proteome</keyword>
<feature type="domain" description="Amidohydrolase-related" evidence="2">
    <location>
        <begin position="3"/>
        <end position="270"/>
    </location>
</feature>
<dbReference type="EMBL" id="PYGJ01000004">
    <property type="protein sequence ID" value="PSL20158.1"/>
    <property type="molecule type" value="Genomic_DNA"/>
</dbReference>
<gene>
    <name evidence="3" type="ORF">CLV88_104219</name>
</gene>
<dbReference type="RefSeq" id="WP_243403623.1">
    <property type="nucleotide sequence ID" value="NZ_PYGJ01000004.1"/>
</dbReference>
<dbReference type="AlphaFoldDB" id="A0A2P8FER2"/>
<dbReference type="PANTHER" id="PTHR43569">
    <property type="entry name" value="AMIDOHYDROLASE"/>
    <property type="match status" value="1"/>
</dbReference>
<dbReference type="InterPro" id="IPR052350">
    <property type="entry name" value="Metallo-dep_Lactonases"/>
</dbReference>
<comment type="similarity">
    <text evidence="1">Belongs to the metallo-dependent hydrolases superfamily.</text>
</comment>
<evidence type="ECO:0000313" key="4">
    <source>
        <dbReference type="Proteomes" id="UP000240418"/>
    </source>
</evidence>
<dbReference type="Pfam" id="PF04909">
    <property type="entry name" value="Amidohydro_2"/>
    <property type="match status" value="1"/>
</dbReference>
<dbReference type="InterPro" id="IPR006680">
    <property type="entry name" value="Amidohydro-rel"/>
</dbReference>
<reference evidence="3 4" key="1">
    <citation type="submission" date="2018-03" db="EMBL/GenBank/DDBJ databases">
        <title>Genomic Encyclopedia of Archaeal and Bacterial Type Strains, Phase II (KMG-II): from individual species to whole genera.</title>
        <authorList>
            <person name="Goeker M."/>
        </authorList>
    </citation>
    <scope>NUCLEOTIDE SEQUENCE [LARGE SCALE GENOMIC DNA]</scope>
    <source>
        <strain evidence="3 4">DSM 100673</strain>
    </source>
</reference>
<sequence>MKIDTHQHFWKLDRGDYGWLTPDLAPLYRDFLPSDLKPLLDSAGIEGCIAVQAADTEAETEFLLSLADTHDWIVGVVGWVDLEKETAPESIARLTEHPKLVGLRPMIQDIPDDRWMLLDELRPAIEAMRAHNLTFDALVMPRHLPHLLTFLEKYDGLRVVVDHCAKPEIRDNGFEPWASLMAQVAQSASVFCKLSGLVTEAGANWTTPDLQPYVSHVYEIFGSDRVMFGSDWPVINLASDYPQWREVFSSLVQDQPIQETLGAGVAAKAYPRLG</sequence>
<accession>A0A2P8FER2</accession>
<organism evidence="3 4">
    <name type="scientific">Shimia abyssi</name>
    <dbReference type="NCBI Taxonomy" id="1662395"/>
    <lineage>
        <taxon>Bacteria</taxon>
        <taxon>Pseudomonadati</taxon>
        <taxon>Pseudomonadota</taxon>
        <taxon>Alphaproteobacteria</taxon>
        <taxon>Rhodobacterales</taxon>
        <taxon>Roseobacteraceae</taxon>
    </lineage>
</organism>
<proteinExistence type="inferred from homology"/>
<dbReference type="SUPFAM" id="SSF51556">
    <property type="entry name" value="Metallo-dependent hydrolases"/>
    <property type="match status" value="1"/>
</dbReference>
<evidence type="ECO:0000313" key="3">
    <source>
        <dbReference type="EMBL" id="PSL20158.1"/>
    </source>
</evidence>
<dbReference type="InterPro" id="IPR032466">
    <property type="entry name" value="Metal_Hydrolase"/>
</dbReference>
<evidence type="ECO:0000259" key="2">
    <source>
        <dbReference type="Pfam" id="PF04909"/>
    </source>
</evidence>
<protein>
    <submittedName>
        <fullName evidence="3">L-fuconolactonase</fullName>
    </submittedName>
</protein>
<dbReference type="Gene3D" id="3.20.20.140">
    <property type="entry name" value="Metal-dependent hydrolases"/>
    <property type="match status" value="1"/>
</dbReference>
<dbReference type="Proteomes" id="UP000240418">
    <property type="component" value="Unassembled WGS sequence"/>
</dbReference>
<comment type="caution">
    <text evidence="3">The sequence shown here is derived from an EMBL/GenBank/DDBJ whole genome shotgun (WGS) entry which is preliminary data.</text>
</comment>
<dbReference type="PANTHER" id="PTHR43569:SF2">
    <property type="entry name" value="AMIDOHYDROLASE-RELATED DOMAIN-CONTAINING PROTEIN"/>
    <property type="match status" value="1"/>
</dbReference>
<dbReference type="GO" id="GO:0016787">
    <property type="term" value="F:hydrolase activity"/>
    <property type="evidence" value="ECO:0007669"/>
    <property type="project" value="InterPro"/>
</dbReference>
<evidence type="ECO:0000256" key="1">
    <source>
        <dbReference type="ARBA" id="ARBA00038310"/>
    </source>
</evidence>